<keyword evidence="2" id="KW-1185">Reference proteome</keyword>
<dbReference type="SUPFAM" id="SSF53474">
    <property type="entry name" value="alpha/beta-Hydrolases"/>
    <property type="match status" value="1"/>
</dbReference>
<gene>
    <name evidence="1" type="ORF">QE152_g36193</name>
</gene>
<dbReference type="AlphaFoldDB" id="A0AAW1IDM0"/>
<organism evidence="1 2">
    <name type="scientific">Popillia japonica</name>
    <name type="common">Japanese beetle</name>
    <dbReference type="NCBI Taxonomy" id="7064"/>
    <lineage>
        <taxon>Eukaryota</taxon>
        <taxon>Metazoa</taxon>
        <taxon>Ecdysozoa</taxon>
        <taxon>Arthropoda</taxon>
        <taxon>Hexapoda</taxon>
        <taxon>Insecta</taxon>
        <taxon>Pterygota</taxon>
        <taxon>Neoptera</taxon>
        <taxon>Endopterygota</taxon>
        <taxon>Coleoptera</taxon>
        <taxon>Polyphaga</taxon>
        <taxon>Scarabaeiformia</taxon>
        <taxon>Scarabaeidae</taxon>
        <taxon>Rutelinae</taxon>
        <taxon>Popillia</taxon>
    </lineage>
</organism>
<comment type="caution">
    <text evidence="1">The sequence shown here is derived from an EMBL/GenBank/DDBJ whole genome shotgun (WGS) entry which is preliminary data.</text>
</comment>
<dbReference type="Gene3D" id="3.40.50.1820">
    <property type="entry name" value="alpha/beta hydrolase"/>
    <property type="match status" value="1"/>
</dbReference>
<name>A0AAW1IDM0_POPJA</name>
<dbReference type="EMBL" id="JASPKY010000635">
    <property type="protein sequence ID" value="KAK9687532.1"/>
    <property type="molecule type" value="Genomic_DNA"/>
</dbReference>
<dbReference type="InterPro" id="IPR029058">
    <property type="entry name" value="AB_hydrolase_fold"/>
</dbReference>
<accession>A0AAW1IDM0</accession>
<evidence type="ECO:0000313" key="2">
    <source>
        <dbReference type="Proteomes" id="UP001458880"/>
    </source>
</evidence>
<sequence length="77" mass="9004">MRAMIQHLSDQFRIRLTIKYGTTYFYEFSYNNVAGALGADHADEVKYTFDNETDIFADAKDVASCMKKLWTNFANYR</sequence>
<dbReference type="Proteomes" id="UP001458880">
    <property type="component" value="Unassembled WGS sequence"/>
</dbReference>
<protein>
    <submittedName>
        <fullName evidence="1">Uncharacterized protein</fullName>
    </submittedName>
</protein>
<proteinExistence type="predicted"/>
<evidence type="ECO:0000313" key="1">
    <source>
        <dbReference type="EMBL" id="KAK9687532.1"/>
    </source>
</evidence>
<reference evidence="1 2" key="1">
    <citation type="journal article" date="2024" name="BMC Genomics">
        <title>De novo assembly and annotation of Popillia japonica's genome with initial clues to its potential as an invasive pest.</title>
        <authorList>
            <person name="Cucini C."/>
            <person name="Boschi S."/>
            <person name="Funari R."/>
            <person name="Cardaioli E."/>
            <person name="Iannotti N."/>
            <person name="Marturano G."/>
            <person name="Paoli F."/>
            <person name="Bruttini M."/>
            <person name="Carapelli A."/>
            <person name="Frati F."/>
            <person name="Nardi F."/>
        </authorList>
    </citation>
    <scope>NUCLEOTIDE SEQUENCE [LARGE SCALE GENOMIC DNA]</scope>
    <source>
        <strain evidence="1">DMR45628</strain>
    </source>
</reference>